<evidence type="ECO:0000313" key="1">
    <source>
        <dbReference type="EMBL" id="QDS91607.1"/>
    </source>
</evidence>
<name>A0A517M9Z2_9BACT</name>
<dbReference type="AlphaFoldDB" id="A0A517M9Z2"/>
<sequence>MRTPDQIADELADVIRHVYARPSMYARPDTIESTLWNFHWAWAIVRESEVRFRELRSETLSRHKAPSGLFSRFKHDNPDASDDEALAFTLDQWRAVSTELGVPLET</sequence>
<gene>
    <name evidence="1" type="ORF">FF011L_03370</name>
</gene>
<keyword evidence="2" id="KW-1185">Reference proteome</keyword>
<accession>A0A517M9Z2</accession>
<reference evidence="1 2" key="1">
    <citation type="submission" date="2019-02" db="EMBL/GenBank/DDBJ databases">
        <title>Deep-cultivation of Planctomycetes and their phenomic and genomic characterization uncovers novel biology.</title>
        <authorList>
            <person name="Wiegand S."/>
            <person name="Jogler M."/>
            <person name="Boedeker C."/>
            <person name="Pinto D."/>
            <person name="Vollmers J."/>
            <person name="Rivas-Marin E."/>
            <person name="Kohn T."/>
            <person name="Peeters S.H."/>
            <person name="Heuer A."/>
            <person name="Rast P."/>
            <person name="Oberbeckmann S."/>
            <person name="Bunk B."/>
            <person name="Jeske O."/>
            <person name="Meyerdierks A."/>
            <person name="Storesund J.E."/>
            <person name="Kallscheuer N."/>
            <person name="Luecker S."/>
            <person name="Lage O.M."/>
            <person name="Pohl T."/>
            <person name="Merkel B.J."/>
            <person name="Hornburger P."/>
            <person name="Mueller R.-W."/>
            <person name="Bruemmer F."/>
            <person name="Labrenz M."/>
            <person name="Spormann A.M."/>
            <person name="Op den Camp H."/>
            <person name="Overmann J."/>
            <person name="Amann R."/>
            <person name="Jetten M.S.M."/>
            <person name="Mascher T."/>
            <person name="Medema M.H."/>
            <person name="Devos D.P."/>
            <person name="Kaster A.-K."/>
            <person name="Ovreas L."/>
            <person name="Rohde M."/>
            <person name="Galperin M.Y."/>
            <person name="Jogler C."/>
        </authorList>
    </citation>
    <scope>NUCLEOTIDE SEQUENCE [LARGE SCALE GENOMIC DNA]</scope>
    <source>
        <strain evidence="1 2">FF011L</strain>
    </source>
</reference>
<organism evidence="1 2">
    <name type="scientific">Roseimaritima multifibrata</name>
    <dbReference type="NCBI Taxonomy" id="1930274"/>
    <lineage>
        <taxon>Bacteria</taxon>
        <taxon>Pseudomonadati</taxon>
        <taxon>Planctomycetota</taxon>
        <taxon>Planctomycetia</taxon>
        <taxon>Pirellulales</taxon>
        <taxon>Pirellulaceae</taxon>
        <taxon>Roseimaritima</taxon>
    </lineage>
</organism>
<evidence type="ECO:0000313" key="2">
    <source>
        <dbReference type="Proteomes" id="UP000320672"/>
    </source>
</evidence>
<proteinExistence type="predicted"/>
<protein>
    <submittedName>
        <fullName evidence="1">Uncharacterized protein</fullName>
    </submittedName>
</protein>
<dbReference type="KEGG" id="rml:FF011L_03370"/>
<dbReference type="EMBL" id="CP036262">
    <property type="protein sequence ID" value="QDS91607.1"/>
    <property type="molecule type" value="Genomic_DNA"/>
</dbReference>
<dbReference type="RefSeq" id="WP_218932944.1">
    <property type="nucleotide sequence ID" value="NZ_CP036262.1"/>
</dbReference>
<dbReference type="Proteomes" id="UP000320672">
    <property type="component" value="Chromosome"/>
</dbReference>